<dbReference type="InterPro" id="IPR050176">
    <property type="entry name" value="LTTR"/>
</dbReference>
<dbReference type="EMBL" id="SAVB01000003">
    <property type="protein sequence ID" value="RWR51914.1"/>
    <property type="molecule type" value="Genomic_DNA"/>
</dbReference>
<dbReference type="PANTHER" id="PTHR30579:SF7">
    <property type="entry name" value="HTH-TYPE TRANSCRIPTIONAL REGULATOR LRHA-RELATED"/>
    <property type="match status" value="1"/>
</dbReference>
<feature type="domain" description="HTH lysR-type" evidence="5">
    <location>
        <begin position="1"/>
        <end position="58"/>
    </location>
</feature>
<dbReference type="SUPFAM" id="SSF46785">
    <property type="entry name" value="Winged helix' DNA-binding domain"/>
    <property type="match status" value="1"/>
</dbReference>
<evidence type="ECO:0000259" key="5">
    <source>
        <dbReference type="PROSITE" id="PS50931"/>
    </source>
</evidence>
<dbReference type="InterPro" id="IPR036388">
    <property type="entry name" value="WH-like_DNA-bd_sf"/>
</dbReference>
<evidence type="ECO:0000256" key="3">
    <source>
        <dbReference type="ARBA" id="ARBA00023125"/>
    </source>
</evidence>
<comment type="caution">
    <text evidence="6">The sequence shown here is derived from an EMBL/GenBank/DDBJ whole genome shotgun (WGS) entry which is preliminary data.</text>
</comment>
<keyword evidence="4" id="KW-0804">Transcription</keyword>
<comment type="similarity">
    <text evidence="1">Belongs to the LysR transcriptional regulatory family.</text>
</comment>
<dbReference type="PROSITE" id="PS50931">
    <property type="entry name" value="HTH_LYSR"/>
    <property type="match status" value="1"/>
</dbReference>
<dbReference type="Gene3D" id="1.10.10.10">
    <property type="entry name" value="Winged helix-like DNA-binding domain superfamily/Winged helix DNA-binding domain"/>
    <property type="match status" value="1"/>
</dbReference>
<dbReference type="GO" id="GO:0003677">
    <property type="term" value="F:DNA binding"/>
    <property type="evidence" value="ECO:0007669"/>
    <property type="project" value="UniProtKB-KW"/>
</dbReference>
<reference evidence="6 7" key="1">
    <citation type="submission" date="2019-01" db="EMBL/GenBank/DDBJ databases">
        <title>Sinorhodobacter populi sp. nov. isolated from the symptomatic bark tissue of Populus euramericana canker.</title>
        <authorList>
            <person name="Xu G."/>
        </authorList>
    </citation>
    <scope>NUCLEOTIDE SEQUENCE [LARGE SCALE GENOMIC DNA]</scope>
    <source>
        <strain evidence="6 7">CCTCC AB2012026</strain>
    </source>
</reference>
<proteinExistence type="inferred from homology"/>
<organism evidence="6 7">
    <name type="scientific">Paenirhodobacter ferrireducens</name>
    <dbReference type="NCBI Taxonomy" id="1215032"/>
    <lineage>
        <taxon>Bacteria</taxon>
        <taxon>Pseudomonadati</taxon>
        <taxon>Pseudomonadota</taxon>
        <taxon>Alphaproteobacteria</taxon>
        <taxon>Rhodobacterales</taxon>
        <taxon>Rhodobacter group</taxon>
        <taxon>Paenirhodobacter</taxon>
    </lineage>
</organism>
<keyword evidence="3" id="KW-0238">DNA-binding</keyword>
<keyword evidence="2" id="KW-0805">Transcription regulation</keyword>
<dbReference type="InterPro" id="IPR000847">
    <property type="entry name" value="LysR_HTH_N"/>
</dbReference>
<dbReference type="AlphaFoldDB" id="A0A443LRV4"/>
<name>A0A443LRV4_9RHOB</name>
<protein>
    <submittedName>
        <fullName evidence="6">LysR family transcriptional regulator</fullName>
    </submittedName>
</protein>
<dbReference type="InterPro" id="IPR036390">
    <property type="entry name" value="WH_DNA-bd_sf"/>
</dbReference>
<evidence type="ECO:0000256" key="1">
    <source>
        <dbReference type="ARBA" id="ARBA00009437"/>
    </source>
</evidence>
<dbReference type="OrthoDB" id="9803735at2"/>
<dbReference type="Proteomes" id="UP000286594">
    <property type="component" value="Unassembled WGS sequence"/>
</dbReference>
<dbReference type="PANTHER" id="PTHR30579">
    <property type="entry name" value="TRANSCRIPTIONAL REGULATOR"/>
    <property type="match status" value="1"/>
</dbReference>
<evidence type="ECO:0000313" key="7">
    <source>
        <dbReference type="Proteomes" id="UP000286594"/>
    </source>
</evidence>
<evidence type="ECO:0000256" key="2">
    <source>
        <dbReference type="ARBA" id="ARBA00023015"/>
    </source>
</evidence>
<evidence type="ECO:0000256" key="4">
    <source>
        <dbReference type="ARBA" id="ARBA00023163"/>
    </source>
</evidence>
<evidence type="ECO:0000313" key="6">
    <source>
        <dbReference type="EMBL" id="RWR51914.1"/>
    </source>
</evidence>
<sequence>MTQFDHVLFRSCIDAKGFGRAAQRLHRSAATISSHIARLEAETDVVLFLRDTRNIVLTCEGERLEAYACRILRLHGEAAESFSQA</sequence>
<dbReference type="Pfam" id="PF00126">
    <property type="entry name" value="HTH_1"/>
    <property type="match status" value="1"/>
</dbReference>
<keyword evidence="7" id="KW-1185">Reference proteome</keyword>
<dbReference type="RefSeq" id="WP_128147600.1">
    <property type="nucleotide sequence ID" value="NZ_SAVB01000003.1"/>
</dbReference>
<dbReference type="GO" id="GO:0003700">
    <property type="term" value="F:DNA-binding transcription factor activity"/>
    <property type="evidence" value="ECO:0007669"/>
    <property type="project" value="InterPro"/>
</dbReference>
<gene>
    <name evidence="6" type="ORF">EOW65_03425</name>
</gene>
<accession>A0A443LRV4</accession>